<comment type="caution">
    <text evidence="2">The sequence shown here is derived from an EMBL/GenBank/DDBJ whole genome shotgun (WGS) entry which is preliminary data.</text>
</comment>
<reference evidence="2 3" key="1">
    <citation type="submission" date="2019-05" db="EMBL/GenBank/DDBJ databases">
        <title>Another draft genome of Portunus trituberculatus and its Hox gene families provides insights of decapod evolution.</title>
        <authorList>
            <person name="Jeong J.-H."/>
            <person name="Song I."/>
            <person name="Kim S."/>
            <person name="Choi T."/>
            <person name="Kim D."/>
            <person name="Ryu S."/>
            <person name="Kim W."/>
        </authorList>
    </citation>
    <scope>NUCLEOTIDE SEQUENCE [LARGE SCALE GENOMIC DNA]</scope>
    <source>
        <tissue evidence="2">Muscle</tissue>
    </source>
</reference>
<gene>
    <name evidence="2" type="ORF">E2C01_040287</name>
</gene>
<sequence length="107" mass="11788">MVAGRGTGEMERLCGPNPLDNLHQVNNRNLRSLSDASKASLELVGEATSVRVGKSRRKRGETWRKVAAGQGVMRGHGGIRGNKMEEGAKRNEQEVVEEECKGMRKEE</sequence>
<evidence type="ECO:0000313" key="2">
    <source>
        <dbReference type="EMBL" id="MPC46565.1"/>
    </source>
</evidence>
<evidence type="ECO:0000256" key="1">
    <source>
        <dbReference type="SAM" id="MobiDB-lite"/>
    </source>
</evidence>
<accession>A0A5B7FM90</accession>
<keyword evidence="3" id="KW-1185">Reference proteome</keyword>
<evidence type="ECO:0000313" key="3">
    <source>
        <dbReference type="Proteomes" id="UP000324222"/>
    </source>
</evidence>
<dbReference type="EMBL" id="VSRR010007270">
    <property type="protein sequence ID" value="MPC46565.1"/>
    <property type="molecule type" value="Genomic_DNA"/>
</dbReference>
<proteinExistence type="predicted"/>
<protein>
    <submittedName>
        <fullName evidence="2">Uncharacterized protein</fullName>
    </submittedName>
</protein>
<dbReference type="AlphaFoldDB" id="A0A5B7FM90"/>
<feature type="region of interest" description="Disordered" evidence="1">
    <location>
        <begin position="68"/>
        <end position="107"/>
    </location>
</feature>
<dbReference type="Proteomes" id="UP000324222">
    <property type="component" value="Unassembled WGS sequence"/>
</dbReference>
<feature type="compositionally biased region" description="Basic and acidic residues" evidence="1">
    <location>
        <begin position="82"/>
        <end position="107"/>
    </location>
</feature>
<name>A0A5B7FM90_PORTR</name>
<feature type="region of interest" description="Disordered" evidence="1">
    <location>
        <begin position="1"/>
        <end position="20"/>
    </location>
</feature>
<organism evidence="2 3">
    <name type="scientific">Portunus trituberculatus</name>
    <name type="common">Swimming crab</name>
    <name type="synonym">Neptunus trituberculatus</name>
    <dbReference type="NCBI Taxonomy" id="210409"/>
    <lineage>
        <taxon>Eukaryota</taxon>
        <taxon>Metazoa</taxon>
        <taxon>Ecdysozoa</taxon>
        <taxon>Arthropoda</taxon>
        <taxon>Crustacea</taxon>
        <taxon>Multicrustacea</taxon>
        <taxon>Malacostraca</taxon>
        <taxon>Eumalacostraca</taxon>
        <taxon>Eucarida</taxon>
        <taxon>Decapoda</taxon>
        <taxon>Pleocyemata</taxon>
        <taxon>Brachyura</taxon>
        <taxon>Eubrachyura</taxon>
        <taxon>Portunoidea</taxon>
        <taxon>Portunidae</taxon>
        <taxon>Portuninae</taxon>
        <taxon>Portunus</taxon>
    </lineage>
</organism>